<evidence type="ECO:0000313" key="2">
    <source>
        <dbReference type="EMBL" id="CAJ0806642.1"/>
    </source>
</evidence>
<accession>A0AAD2BU44</accession>
<dbReference type="AlphaFoldDB" id="A0AAD2BU44"/>
<keyword evidence="1" id="KW-0472">Membrane</keyword>
<keyword evidence="1" id="KW-1133">Transmembrane helix</keyword>
<dbReference type="RefSeq" id="WP_027693101.1">
    <property type="nucleotide sequence ID" value="NZ_CATZAZ010000015.1"/>
</dbReference>
<keyword evidence="1" id="KW-0812">Transmembrane</keyword>
<dbReference type="GeneID" id="34794332"/>
<feature type="transmembrane region" description="Helical" evidence="1">
    <location>
        <begin position="174"/>
        <end position="195"/>
    </location>
</feature>
<comment type="caution">
    <text evidence="2">The sequence shown here is derived from an EMBL/GenBank/DDBJ whole genome shotgun (WGS) entry which is preliminary data.</text>
</comment>
<dbReference type="Pfam" id="PF06864">
    <property type="entry name" value="PAP_PilO"/>
    <property type="match status" value="1"/>
</dbReference>
<dbReference type="Proteomes" id="UP001189756">
    <property type="component" value="Unassembled WGS sequence"/>
</dbReference>
<protein>
    <submittedName>
        <fullName evidence="2">Uncharacterized protein</fullName>
    </submittedName>
</protein>
<evidence type="ECO:0000256" key="1">
    <source>
        <dbReference type="SAM" id="Phobius"/>
    </source>
</evidence>
<dbReference type="InterPro" id="IPR009663">
    <property type="entry name" value="PAP_PilO"/>
</dbReference>
<dbReference type="EMBL" id="CATZAZ010000015">
    <property type="protein sequence ID" value="CAJ0806642.1"/>
    <property type="molecule type" value="Genomic_DNA"/>
</dbReference>
<proteinExistence type="predicted"/>
<reference evidence="2" key="1">
    <citation type="submission" date="2023-07" db="EMBL/GenBank/DDBJ databases">
        <authorList>
            <person name="Peeters C."/>
        </authorList>
    </citation>
    <scope>NUCLEOTIDE SEQUENCE</scope>
    <source>
        <strain evidence="2">R-77560</strain>
    </source>
</reference>
<sequence>MTIIQLPGFDRDSFLLGLSWRHLDSQPKPALLRSMAEERGEIYAVYHTIDAAWQAGFSQPPSDMPSDTKMARMYALAPLIAALRPAPWRAVFDIGNGLYWYLAVRDQQEIIPEGDFVGSIDAVSQLRSQHDAYGVWNDYDEDASLQGLADAVRNLAIKRKPVRRLTAGGTSKRIILASCSSVILLAVLAGGWWAYHNQQVAKQRALELARLRAAAEQNKPKPVIPPWFRVPQPDYVLDSCAELWRQQSLSTDGWDLSSWKCSLAGAQVSAEANYSRNGGLAENAPGALDPSGNKSVAYSSAALGVLAEDHSVMVQEGAQRRIWSFAQQYDLALNLGIVPRPQVLPGKEPPPLDPWVAQSVGLTLSSSPWDLGLQFDAVPGLRVSSVTFDGAVWSVQAQLYSARQNGAIPLPTGAT</sequence>
<evidence type="ECO:0000313" key="3">
    <source>
        <dbReference type="Proteomes" id="UP001189756"/>
    </source>
</evidence>
<organism evidence="2 3">
    <name type="scientific">Ralstonia thomasii</name>
    <dbReference type="NCBI Taxonomy" id="3058596"/>
    <lineage>
        <taxon>Bacteria</taxon>
        <taxon>Pseudomonadati</taxon>
        <taxon>Pseudomonadota</taxon>
        <taxon>Betaproteobacteria</taxon>
        <taxon>Burkholderiales</taxon>
        <taxon>Burkholderiaceae</taxon>
        <taxon>Ralstonia</taxon>
    </lineage>
</organism>
<gene>
    <name evidence="2" type="ORF">R77560_04455</name>
</gene>
<name>A0AAD2BU44_9RALS</name>